<dbReference type="PANTHER" id="PTHR43790:SF8">
    <property type="entry name" value="SUGAR ABC TRANSPORTER ATP-BINDING PROTEIN"/>
    <property type="match status" value="1"/>
</dbReference>
<evidence type="ECO:0000259" key="3">
    <source>
        <dbReference type="PROSITE" id="PS50893"/>
    </source>
</evidence>
<keyword evidence="1" id="KW-0547">Nucleotide-binding</keyword>
<dbReference type="Proteomes" id="UP000482960">
    <property type="component" value="Unassembled WGS sequence"/>
</dbReference>
<dbReference type="RefSeq" id="WP_173081858.1">
    <property type="nucleotide sequence ID" value="NZ_BAABJB010000020.1"/>
</dbReference>
<dbReference type="SMART" id="SM00382">
    <property type="entry name" value="AAA"/>
    <property type="match status" value="1"/>
</dbReference>
<accession>A0A6V8LKH2</accession>
<dbReference type="PROSITE" id="PS50893">
    <property type="entry name" value="ABC_TRANSPORTER_2"/>
    <property type="match status" value="1"/>
</dbReference>
<proteinExistence type="predicted"/>
<protein>
    <submittedName>
        <fullName evidence="4">Sugar ABC transporter ATP-binding protein</fullName>
    </submittedName>
</protein>
<dbReference type="InterPro" id="IPR027417">
    <property type="entry name" value="P-loop_NTPase"/>
</dbReference>
<reference evidence="4 5" key="1">
    <citation type="submission" date="2020-03" db="EMBL/GenBank/DDBJ databases">
        <title>Whole genome shotgun sequence of Phytohabitans rumicis NBRC 108638.</title>
        <authorList>
            <person name="Komaki H."/>
            <person name="Tamura T."/>
        </authorList>
    </citation>
    <scope>NUCLEOTIDE SEQUENCE [LARGE SCALE GENOMIC DNA]</scope>
    <source>
        <strain evidence="4 5">NBRC 108638</strain>
    </source>
</reference>
<comment type="caution">
    <text evidence="4">The sequence shown here is derived from an EMBL/GenBank/DDBJ whole genome shotgun (WGS) entry which is preliminary data.</text>
</comment>
<dbReference type="Gene3D" id="3.40.50.300">
    <property type="entry name" value="P-loop containing nucleotide triphosphate hydrolases"/>
    <property type="match status" value="1"/>
</dbReference>
<dbReference type="InterPro" id="IPR050107">
    <property type="entry name" value="ABC_carbohydrate_import_ATPase"/>
</dbReference>
<dbReference type="PANTHER" id="PTHR43790">
    <property type="entry name" value="CARBOHYDRATE TRANSPORT ATP-BINDING PROTEIN MG119-RELATED"/>
    <property type="match status" value="1"/>
</dbReference>
<dbReference type="SUPFAM" id="SSF52540">
    <property type="entry name" value="P-loop containing nucleoside triphosphate hydrolases"/>
    <property type="match status" value="1"/>
</dbReference>
<evidence type="ECO:0000256" key="2">
    <source>
        <dbReference type="ARBA" id="ARBA00022840"/>
    </source>
</evidence>
<gene>
    <name evidence="4" type="primary">frcA_1</name>
    <name evidence="4" type="ORF">Prum_083080</name>
</gene>
<name>A0A6V8LKH2_9ACTN</name>
<evidence type="ECO:0000256" key="1">
    <source>
        <dbReference type="ARBA" id="ARBA00022741"/>
    </source>
</evidence>
<dbReference type="GO" id="GO:0016887">
    <property type="term" value="F:ATP hydrolysis activity"/>
    <property type="evidence" value="ECO:0007669"/>
    <property type="project" value="InterPro"/>
</dbReference>
<dbReference type="EMBL" id="BLPG01000001">
    <property type="protein sequence ID" value="GFJ94666.1"/>
    <property type="molecule type" value="Genomic_DNA"/>
</dbReference>
<reference evidence="4 5" key="2">
    <citation type="submission" date="2020-03" db="EMBL/GenBank/DDBJ databases">
        <authorList>
            <person name="Ichikawa N."/>
            <person name="Kimura A."/>
            <person name="Kitahashi Y."/>
            <person name="Uohara A."/>
        </authorList>
    </citation>
    <scope>NUCLEOTIDE SEQUENCE [LARGE SCALE GENOMIC DNA]</scope>
    <source>
        <strain evidence="4 5">NBRC 108638</strain>
    </source>
</reference>
<organism evidence="4 5">
    <name type="scientific">Phytohabitans rumicis</name>
    <dbReference type="NCBI Taxonomy" id="1076125"/>
    <lineage>
        <taxon>Bacteria</taxon>
        <taxon>Bacillati</taxon>
        <taxon>Actinomycetota</taxon>
        <taxon>Actinomycetes</taxon>
        <taxon>Micromonosporales</taxon>
        <taxon>Micromonosporaceae</taxon>
    </lineage>
</organism>
<dbReference type="InterPro" id="IPR003593">
    <property type="entry name" value="AAA+_ATPase"/>
</dbReference>
<keyword evidence="5" id="KW-1185">Reference proteome</keyword>
<keyword evidence="2 4" id="KW-0067">ATP-binding</keyword>
<dbReference type="AlphaFoldDB" id="A0A6V8LKH2"/>
<evidence type="ECO:0000313" key="4">
    <source>
        <dbReference type="EMBL" id="GFJ94666.1"/>
    </source>
</evidence>
<dbReference type="CDD" id="cd03216">
    <property type="entry name" value="ABC_Carb_Monos_I"/>
    <property type="match status" value="1"/>
</dbReference>
<dbReference type="InterPro" id="IPR003439">
    <property type="entry name" value="ABC_transporter-like_ATP-bd"/>
</dbReference>
<dbReference type="GO" id="GO:0005524">
    <property type="term" value="F:ATP binding"/>
    <property type="evidence" value="ECO:0007669"/>
    <property type="project" value="UniProtKB-KW"/>
</dbReference>
<evidence type="ECO:0000313" key="5">
    <source>
        <dbReference type="Proteomes" id="UP000482960"/>
    </source>
</evidence>
<sequence>MTEPVLGAYGVVKTFGHVRALRHASFEAFPGEVTALVGDNGAGKSTLTKILAGVFGPDEGEVRVDGQPVRLADPHDAKRRGIETVYQDLALAPDLDAAANVFLGREVRRFGFLHNHPEMRRRTATAFKDLGVGLVQDMRAPVAAFSGGQKQSVAIARAAMWATKVILMDEPTAALGVIQTAKVLELVERIRDRGIAVVFISHNLPQVLQVADRIEVLRLGARVARFQRGEADVDRLIAAISGAYANEVGK</sequence>
<dbReference type="Pfam" id="PF00005">
    <property type="entry name" value="ABC_tran"/>
    <property type="match status" value="1"/>
</dbReference>
<feature type="domain" description="ABC transporter" evidence="3">
    <location>
        <begin position="6"/>
        <end position="244"/>
    </location>
</feature>